<evidence type="ECO:0000259" key="3">
    <source>
        <dbReference type="PROSITE" id="PS51186"/>
    </source>
</evidence>
<protein>
    <submittedName>
        <fullName evidence="4">N-acetyltransferase</fullName>
    </submittedName>
</protein>
<dbReference type="EMBL" id="BSOW01000001">
    <property type="protein sequence ID" value="GLR83676.1"/>
    <property type="molecule type" value="Genomic_DNA"/>
</dbReference>
<dbReference type="InterPro" id="IPR000182">
    <property type="entry name" value="GNAT_dom"/>
</dbReference>
<reference evidence="5" key="1">
    <citation type="journal article" date="2019" name="Int. J. Syst. Evol. Microbiol.">
        <title>The Global Catalogue of Microorganisms (GCM) 10K type strain sequencing project: providing services to taxonomists for standard genome sequencing and annotation.</title>
        <authorList>
            <consortium name="The Broad Institute Genomics Platform"/>
            <consortium name="The Broad Institute Genome Sequencing Center for Infectious Disease"/>
            <person name="Wu L."/>
            <person name="Ma J."/>
        </authorList>
    </citation>
    <scope>NUCLEOTIDE SEQUENCE [LARGE SCALE GENOMIC DNA]</scope>
    <source>
        <strain evidence="5">NBRC 102520</strain>
    </source>
</reference>
<feature type="domain" description="N-acetyltransferase" evidence="3">
    <location>
        <begin position="7"/>
        <end position="156"/>
    </location>
</feature>
<dbReference type="PANTHER" id="PTHR10545:SF29">
    <property type="entry name" value="GH14572P-RELATED"/>
    <property type="match status" value="1"/>
</dbReference>
<dbReference type="PANTHER" id="PTHR10545">
    <property type="entry name" value="DIAMINE N-ACETYLTRANSFERASE"/>
    <property type="match status" value="1"/>
</dbReference>
<dbReference type="Gene3D" id="3.40.630.30">
    <property type="match status" value="1"/>
</dbReference>
<keyword evidence="2" id="KW-0012">Acyltransferase</keyword>
<dbReference type="InterPro" id="IPR016181">
    <property type="entry name" value="Acyl_CoA_acyltransferase"/>
</dbReference>
<dbReference type="RefSeq" id="WP_284260408.1">
    <property type="nucleotide sequence ID" value="NZ_BSOW01000001.1"/>
</dbReference>
<dbReference type="SUPFAM" id="SSF55729">
    <property type="entry name" value="Acyl-CoA N-acyltransferases (Nat)"/>
    <property type="match status" value="1"/>
</dbReference>
<keyword evidence="5" id="KW-1185">Reference proteome</keyword>
<evidence type="ECO:0000313" key="5">
    <source>
        <dbReference type="Proteomes" id="UP001156905"/>
    </source>
</evidence>
<dbReference type="InterPro" id="IPR051016">
    <property type="entry name" value="Diverse_Substrate_AcTransf"/>
</dbReference>
<organism evidence="4 5">
    <name type="scientific">Bradyrhizobium iriomotense</name>
    <dbReference type="NCBI Taxonomy" id="441950"/>
    <lineage>
        <taxon>Bacteria</taxon>
        <taxon>Pseudomonadati</taxon>
        <taxon>Pseudomonadota</taxon>
        <taxon>Alphaproteobacteria</taxon>
        <taxon>Hyphomicrobiales</taxon>
        <taxon>Nitrobacteraceae</taxon>
        <taxon>Bradyrhizobium</taxon>
    </lineage>
</organism>
<name>A0ABQ6AU89_9BRAD</name>
<evidence type="ECO:0000256" key="2">
    <source>
        <dbReference type="ARBA" id="ARBA00023315"/>
    </source>
</evidence>
<dbReference type="Pfam" id="PF00583">
    <property type="entry name" value="Acetyltransf_1"/>
    <property type="match status" value="1"/>
</dbReference>
<evidence type="ECO:0000256" key="1">
    <source>
        <dbReference type="ARBA" id="ARBA00022679"/>
    </source>
</evidence>
<dbReference type="CDD" id="cd04301">
    <property type="entry name" value="NAT_SF"/>
    <property type="match status" value="1"/>
</dbReference>
<proteinExistence type="predicted"/>
<keyword evidence="1" id="KW-0808">Transferase</keyword>
<accession>A0ABQ6AU89</accession>
<gene>
    <name evidence="4" type="ORF">GCM10007857_03860</name>
</gene>
<dbReference type="Proteomes" id="UP001156905">
    <property type="component" value="Unassembled WGS sequence"/>
</dbReference>
<dbReference type="PROSITE" id="PS51186">
    <property type="entry name" value="GNAT"/>
    <property type="match status" value="1"/>
</dbReference>
<sequence length="160" mass="17811">MGHTALTAFREIAEADFDDMADALIEMQAHYRVHCPTRDSIIAGLKSRPVGSRILLACENDGIAGFACFSAIYPGPGLTSGFFLKELYVRHDRRGSGLGKRLMAQLAVLARQEGHERIDWTVDADDPRLQQFYEMLGGRPLPEKRFFRLAGAKLTELAET</sequence>
<comment type="caution">
    <text evidence="4">The sequence shown here is derived from an EMBL/GenBank/DDBJ whole genome shotgun (WGS) entry which is preliminary data.</text>
</comment>
<evidence type="ECO:0000313" key="4">
    <source>
        <dbReference type="EMBL" id="GLR83676.1"/>
    </source>
</evidence>